<evidence type="ECO:0000313" key="2">
    <source>
        <dbReference type="EMBL" id="QKK80466.1"/>
    </source>
</evidence>
<organism evidence="2 3">
    <name type="scientific">Marinomonas primoryensis</name>
    <dbReference type="NCBI Taxonomy" id="178399"/>
    <lineage>
        <taxon>Bacteria</taxon>
        <taxon>Pseudomonadati</taxon>
        <taxon>Pseudomonadota</taxon>
        <taxon>Gammaproteobacteria</taxon>
        <taxon>Oceanospirillales</taxon>
        <taxon>Oceanospirillaceae</taxon>
        <taxon>Marinomonas</taxon>
    </lineage>
</organism>
<evidence type="ECO:0000313" key="3">
    <source>
        <dbReference type="Proteomes" id="UP000509371"/>
    </source>
</evidence>
<name>A0A859CVG7_9GAMM</name>
<sequence>MKDNWSIDSVTAGGKAGYRCSVVAGELVSLWINVWFFLCVIHLLD</sequence>
<proteinExistence type="predicted"/>
<dbReference type="Proteomes" id="UP000509371">
    <property type="component" value="Chromosome"/>
</dbReference>
<dbReference type="KEGG" id="mpri:MP3633_1737"/>
<feature type="transmembrane region" description="Helical" evidence="1">
    <location>
        <begin position="21"/>
        <end position="44"/>
    </location>
</feature>
<reference evidence="2 3" key="1">
    <citation type="submission" date="2020-06" db="EMBL/GenBank/DDBJ databases">
        <authorList>
            <person name="Voronona O.L."/>
            <person name="Aksenova E.I."/>
            <person name="Kunda M.S."/>
            <person name="Semenov A.N."/>
            <person name="Ryzhova N."/>
        </authorList>
    </citation>
    <scope>NUCLEOTIDE SEQUENCE [LARGE SCALE GENOMIC DNA]</scope>
    <source>
        <strain evidence="2 3">MPKMM3633</strain>
    </source>
</reference>
<accession>A0A859CVG7</accession>
<gene>
    <name evidence="2" type="ORF">MP3633_1737</name>
</gene>
<dbReference type="EMBL" id="CP054301">
    <property type="protein sequence ID" value="QKK80466.1"/>
    <property type="molecule type" value="Genomic_DNA"/>
</dbReference>
<keyword evidence="1" id="KW-0812">Transmembrane</keyword>
<keyword evidence="1" id="KW-0472">Membrane</keyword>
<evidence type="ECO:0000256" key="1">
    <source>
        <dbReference type="SAM" id="Phobius"/>
    </source>
</evidence>
<keyword evidence="1" id="KW-1133">Transmembrane helix</keyword>
<dbReference type="AlphaFoldDB" id="A0A859CVG7"/>
<protein>
    <submittedName>
        <fullName evidence="2">Uncharacterized protein</fullName>
    </submittedName>
</protein>